<evidence type="ECO:0000256" key="3">
    <source>
        <dbReference type="ARBA" id="ARBA00023159"/>
    </source>
</evidence>
<dbReference type="Pfam" id="PF13412">
    <property type="entry name" value="HTH_24"/>
    <property type="match status" value="1"/>
</dbReference>
<dbReference type="GO" id="GO:0006355">
    <property type="term" value="P:regulation of DNA-templated transcription"/>
    <property type="evidence" value="ECO:0007669"/>
    <property type="project" value="UniProtKB-ARBA"/>
</dbReference>
<dbReference type="InterPro" id="IPR036388">
    <property type="entry name" value="WH-like_DNA-bd_sf"/>
</dbReference>
<dbReference type="Pfam" id="PF01037">
    <property type="entry name" value="AsnC_trans_reg"/>
    <property type="match status" value="1"/>
</dbReference>
<dbReference type="PRINTS" id="PR00033">
    <property type="entry name" value="HTHASNC"/>
</dbReference>
<feature type="domain" description="HTH asnC-type" evidence="5">
    <location>
        <begin position="43"/>
        <end position="104"/>
    </location>
</feature>
<protein>
    <submittedName>
        <fullName evidence="6">Proline dehydrogenase transcriptional activator</fullName>
    </submittedName>
</protein>
<dbReference type="Proteomes" id="UP000045285">
    <property type="component" value="Unassembled WGS sequence"/>
</dbReference>
<evidence type="ECO:0000256" key="4">
    <source>
        <dbReference type="ARBA" id="ARBA00023163"/>
    </source>
</evidence>
<dbReference type="GO" id="GO:0043565">
    <property type="term" value="F:sequence-specific DNA binding"/>
    <property type="evidence" value="ECO:0007669"/>
    <property type="project" value="InterPro"/>
</dbReference>
<dbReference type="STRING" id="69974.MPLDJ20_120455"/>
<proteinExistence type="predicted"/>
<keyword evidence="7" id="KW-1185">Reference proteome</keyword>
<keyword evidence="4" id="KW-0804">Transcription</keyword>
<dbReference type="SUPFAM" id="SSF54909">
    <property type="entry name" value="Dimeric alpha+beta barrel"/>
    <property type="match status" value="1"/>
</dbReference>
<dbReference type="Gene3D" id="1.10.10.10">
    <property type="entry name" value="Winged helix-like DNA-binding domain superfamily/Winged helix DNA-binding domain"/>
    <property type="match status" value="1"/>
</dbReference>
<dbReference type="PROSITE" id="PS00519">
    <property type="entry name" value="HTH_ASNC_1"/>
    <property type="match status" value="1"/>
</dbReference>
<dbReference type="PANTHER" id="PTHR30154">
    <property type="entry name" value="LEUCINE-RESPONSIVE REGULATORY PROTEIN"/>
    <property type="match status" value="1"/>
</dbReference>
<dbReference type="InterPro" id="IPR019887">
    <property type="entry name" value="Tscrpt_reg_AsnC/Lrp_C"/>
</dbReference>
<dbReference type="PROSITE" id="PS50956">
    <property type="entry name" value="HTH_ASNC_2"/>
    <property type="match status" value="1"/>
</dbReference>
<dbReference type="InterPro" id="IPR000485">
    <property type="entry name" value="AsnC-type_HTH_dom"/>
</dbReference>
<dbReference type="GO" id="GO:0005829">
    <property type="term" value="C:cytosol"/>
    <property type="evidence" value="ECO:0007669"/>
    <property type="project" value="TreeGrafter"/>
</dbReference>
<dbReference type="InterPro" id="IPR019885">
    <property type="entry name" value="Tscrpt_reg_HTH_AsnC-type_CS"/>
</dbReference>
<dbReference type="InterPro" id="IPR019888">
    <property type="entry name" value="Tscrpt_reg_AsnC-like"/>
</dbReference>
<dbReference type="CDD" id="cd00090">
    <property type="entry name" value="HTH_ARSR"/>
    <property type="match status" value="1"/>
</dbReference>
<dbReference type="SMART" id="SM00344">
    <property type="entry name" value="HTH_ASNC"/>
    <property type="match status" value="1"/>
</dbReference>
<organism evidence="6 7">
    <name type="scientific">Mesorhizobium plurifarium</name>
    <dbReference type="NCBI Taxonomy" id="69974"/>
    <lineage>
        <taxon>Bacteria</taxon>
        <taxon>Pseudomonadati</taxon>
        <taxon>Pseudomonadota</taxon>
        <taxon>Alphaproteobacteria</taxon>
        <taxon>Hyphomicrobiales</taxon>
        <taxon>Phyllobacteriaceae</taxon>
        <taxon>Mesorhizobium</taxon>
    </lineage>
</organism>
<keyword evidence="2" id="KW-0238">DNA-binding</keyword>
<name>A0A090E7Z2_MESPL</name>
<dbReference type="InterPro" id="IPR011991">
    <property type="entry name" value="ArsR-like_HTH"/>
</dbReference>
<dbReference type="AlphaFoldDB" id="A0A090E7Z2"/>
<evidence type="ECO:0000256" key="2">
    <source>
        <dbReference type="ARBA" id="ARBA00023125"/>
    </source>
</evidence>
<keyword evidence="1" id="KW-0805">Transcription regulation</keyword>
<evidence type="ECO:0000256" key="1">
    <source>
        <dbReference type="ARBA" id="ARBA00023015"/>
    </source>
</evidence>
<dbReference type="InterPro" id="IPR011008">
    <property type="entry name" value="Dimeric_a/b-barrel"/>
</dbReference>
<dbReference type="InterPro" id="IPR036390">
    <property type="entry name" value="WH_DNA-bd_sf"/>
</dbReference>
<reference evidence="7" key="1">
    <citation type="submission" date="2014-08" db="EMBL/GenBank/DDBJ databases">
        <authorList>
            <person name="Moulin L."/>
        </authorList>
    </citation>
    <scope>NUCLEOTIDE SEQUENCE [LARGE SCALE GENOMIC DNA]</scope>
</reference>
<gene>
    <name evidence="6" type="primary">putR</name>
    <name evidence="6" type="ORF">MPL3356_60146</name>
</gene>
<evidence type="ECO:0000313" key="7">
    <source>
        <dbReference type="Proteomes" id="UP000045285"/>
    </source>
</evidence>
<accession>A0A090E7Z2</accession>
<dbReference type="Gene3D" id="3.30.70.920">
    <property type="match status" value="1"/>
</dbReference>
<sequence length="187" mass="20805">MAQASTAANSSRSKEIDRIVHSIYHIGIISNLLTAISMTEDQLDRIDRNILSALGRDGRLSMSELALKVGLSKTPVQARVKRLEKDGYIRGYRAVIDRERMGEGHVAFVQVKLSDTRSAALDAFNRAVQGVPEIEQCHMMASSFDYLLKVRTTDIAAYRRVLGERISALPHVAQTSTFVAMETVKDR</sequence>
<dbReference type="PANTHER" id="PTHR30154:SF0">
    <property type="entry name" value="LEUCINE-RESPONSIVE REGULATORY PROTEIN"/>
    <property type="match status" value="1"/>
</dbReference>
<dbReference type="EMBL" id="CCMZ01000056">
    <property type="protein sequence ID" value="CDX25911.1"/>
    <property type="molecule type" value="Genomic_DNA"/>
</dbReference>
<keyword evidence="3" id="KW-0010">Activator</keyword>
<dbReference type="SUPFAM" id="SSF46785">
    <property type="entry name" value="Winged helix' DNA-binding domain"/>
    <property type="match status" value="1"/>
</dbReference>
<evidence type="ECO:0000259" key="5">
    <source>
        <dbReference type="PROSITE" id="PS50956"/>
    </source>
</evidence>
<dbReference type="GO" id="GO:0043200">
    <property type="term" value="P:response to amino acid"/>
    <property type="evidence" value="ECO:0007669"/>
    <property type="project" value="TreeGrafter"/>
</dbReference>
<evidence type="ECO:0000313" key="6">
    <source>
        <dbReference type="EMBL" id="CDX25911.1"/>
    </source>
</evidence>